<evidence type="ECO:0000313" key="2">
    <source>
        <dbReference type="Proteomes" id="UP000320390"/>
    </source>
</evidence>
<dbReference type="PROSITE" id="PS51257">
    <property type="entry name" value="PROKAR_LIPOPROTEIN"/>
    <property type="match status" value="1"/>
</dbReference>
<evidence type="ECO:0000313" key="1">
    <source>
        <dbReference type="EMBL" id="QDV08196.1"/>
    </source>
</evidence>
<gene>
    <name evidence="1" type="ORF">Poly30_37320</name>
</gene>
<organism evidence="1 2">
    <name type="scientific">Saltatorellus ferox</name>
    <dbReference type="NCBI Taxonomy" id="2528018"/>
    <lineage>
        <taxon>Bacteria</taxon>
        <taxon>Pseudomonadati</taxon>
        <taxon>Planctomycetota</taxon>
        <taxon>Planctomycetia</taxon>
        <taxon>Planctomycetia incertae sedis</taxon>
        <taxon>Saltatorellus</taxon>
    </lineage>
</organism>
<dbReference type="SUPFAM" id="SSF51126">
    <property type="entry name" value="Pectin lyase-like"/>
    <property type="match status" value="1"/>
</dbReference>
<dbReference type="InterPro" id="IPR012334">
    <property type="entry name" value="Pectin_lyas_fold"/>
</dbReference>
<dbReference type="AlphaFoldDB" id="A0A518EVS7"/>
<name>A0A518EVS7_9BACT</name>
<dbReference type="InterPro" id="IPR011050">
    <property type="entry name" value="Pectin_lyase_fold/virulence"/>
</dbReference>
<accession>A0A518EVS7</accession>
<reference evidence="1 2" key="1">
    <citation type="submission" date="2019-02" db="EMBL/GenBank/DDBJ databases">
        <title>Deep-cultivation of Planctomycetes and their phenomic and genomic characterization uncovers novel biology.</title>
        <authorList>
            <person name="Wiegand S."/>
            <person name="Jogler M."/>
            <person name="Boedeker C."/>
            <person name="Pinto D."/>
            <person name="Vollmers J."/>
            <person name="Rivas-Marin E."/>
            <person name="Kohn T."/>
            <person name="Peeters S.H."/>
            <person name="Heuer A."/>
            <person name="Rast P."/>
            <person name="Oberbeckmann S."/>
            <person name="Bunk B."/>
            <person name="Jeske O."/>
            <person name="Meyerdierks A."/>
            <person name="Storesund J.E."/>
            <person name="Kallscheuer N."/>
            <person name="Luecker S."/>
            <person name="Lage O.M."/>
            <person name="Pohl T."/>
            <person name="Merkel B.J."/>
            <person name="Hornburger P."/>
            <person name="Mueller R.-W."/>
            <person name="Bruemmer F."/>
            <person name="Labrenz M."/>
            <person name="Spormann A.M."/>
            <person name="Op den Camp H."/>
            <person name="Overmann J."/>
            <person name="Amann R."/>
            <person name="Jetten M.S.M."/>
            <person name="Mascher T."/>
            <person name="Medema M.H."/>
            <person name="Devos D.P."/>
            <person name="Kaster A.-K."/>
            <person name="Ovreas L."/>
            <person name="Rohde M."/>
            <person name="Galperin M.Y."/>
            <person name="Jogler C."/>
        </authorList>
    </citation>
    <scope>NUCLEOTIDE SEQUENCE [LARGE SCALE GENOMIC DNA]</scope>
    <source>
        <strain evidence="1 2">Poly30</strain>
    </source>
</reference>
<keyword evidence="2" id="KW-1185">Reference proteome</keyword>
<dbReference type="Proteomes" id="UP000320390">
    <property type="component" value="Chromosome"/>
</dbReference>
<dbReference type="Gene3D" id="2.160.20.10">
    <property type="entry name" value="Single-stranded right-handed beta-helix, Pectin lyase-like"/>
    <property type="match status" value="1"/>
</dbReference>
<proteinExistence type="predicted"/>
<evidence type="ECO:0008006" key="3">
    <source>
        <dbReference type="Google" id="ProtNLM"/>
    </source>
</evidence>
<protein>
    <recommendedName>
        <fullName evidence="3">Right handed beta helix domain-containing protein</fullName>
    </recommendedName>
</protein>
<dbReference type="EMBL" id="CP036434">
    <property type="protein sequence ID" value="QDV08196.1"/>
    <property type="molecule type" value="Genomic_DNA"/>
</dbReference>
<sequence length="764" mass="77594">MPSSRTFFGPALELALALGLITVSCGGTGGGPPPLLPPSGDVPSVAGAGSHPALGLVTAAAGETSIRVGWRAVDLPTDAPAAALFVGTDPDTLLDEAPRPIDPVDLQATVSGLAEDTTYFTRLAFDDGAGGWDAAGPRLMTRTGTPVLVLSGADATIADGLTPATAWPSIEEGIAAASLGGGGNVWVSGDFQTAEITVPASVDLYGGFDATFELDARDPAGMPATIQGTSTSSVITLARADQSVAVLDGFRIDGSASSDACFEVDQRFCELRSLAGGRAGRGFKLRSADNNNPVEVTMVRCAASVCIAGGTSISGAFDLYMEDCAMSGNGQEGLTADNLTGNVGEVSRVFARDCVFSGNGSEGFDVDLATSGDAGSGRWVIRLEDCIFSDNALDGCLIDCDYEGEPGWFARFEIEGCEARRNGEAGFHLDVDAQANSHVHRTVAAANRAEGILISSETAPGTVVIDTSALVGNQTYGVRTEMGNVGLLLSHCVVAGNRLGAQFGGVAPILATSSIAYLQPGPWSASDSHRSVDTVQTQPLPFAEAPSALYPVLSFADGVATLAVQPTLGIGATVELNDSGQVLLVESVTGTEVGLADAPTESLAPGVLGWFESGSVVEDWRLSGGSPALGAGMALPGGPARDAGIFGASVTGAPGRLDLQPVDTFWFAETAPTWSRAIGSSESLVLRFEGGTLDTSTGMAGVDAVDAAGSPVPIGILTAGSVVIVSPPGTGWTTGTRIQVHDSLRTLDGRELCASVAIPLTVAP</sequence>
<dbReference type="RefSeq" id="WP_419190353.1">
    <property type="nucleotide sequence ID" value="NZ_CP036434.1"/>
</dbReference>